<evidence type="ECO:0000256" key="8">
    <source>
        <dbReference type="ARBA" id="ARBA00023012"/>
    </source>
</evidence>
<feature type="compositionally biased region" description="Basic and acidic residues" evidence="9">
    <location>
        <begin position="1"/>
        <end position="10"/>
    </location>
</feature>
<keyword evidence="6 11" id="KW-0418">Kinase</keyword>
<keyword evidence="12" id="KW-1185">Reference proteome</keyword>
<dbReference type="RefSeq" id="WP_346090901.1">
    <property type="nucleotide sequence ID" value="NZ_BAABKS010000016.1"/>
</dbReference>
<keyword evidence="8" id="KW-0902">Two-component regulatory system</keyword>
<dbReference type="PANTHER" id="PTHR24421">
    <property type="entry name" value="NITRATE/NITRITE SENSOR PROTEIN NARX-RELATED"/>
    <property type="match status" value="1"/>
</dbReference>
<keyword evidence="7" id="KW-0067">ATP-binding</keyword>
<gene>
    <name evidence="11" type="ORF">ACFQ34_14185</name>
</gene>
<evidence type="ECO:0000313" key="12">
    <source>
        <dbReference type="Proteomes" id="UP001597182"/>
    </source>
</evidence>
<dbReference type="Pfam" id="PF07730">
    <property type="entry name" value="HisKA_3"/>
    <property type="match status" value="1"/>
</dbReference>
<keyword evidence="5" id="KW-0547">Nucleotide-binding</keyword>
<dbReference type="Gene3D" id="6.10.250.2870">
    <property type="match status" value="1"/>
</dbReference>
<accession>A0ABW3VIB5</accession>
<proteinExistence type="predicted"/>
<evidence type="ECO:0000259" key="10">
    <source>
        <dbReference type="Pfam" id="PF07730"/>
    </source>
</evidence>
<dbReference type="PANTHER" id="PTHR24421:SF10">
    <property type="entry name" value="NITRATE_NITRITE SENSOR PROTEIN NARQ"/>
    <property type="match status" value="1"/>
</dbReference>
<dbReference type="GO" id="GO:0016301">
    <property type="term" value="F:kinase activity"/>
    <property type="evidence" value="ECO:0007669"/>
    <property type="project" value="UniProtKB-KW"/>
</dbReference>
<comment type="catalytic activity">
    <reaction evidence="1">
        <text>ATP + protein L-histidine = ADP + protein N-phospho-L-histidine.</text>
        <dbReference type="EC" id="2.7.13.3"/>
    </reaction>
</comment>
<name>A0ABW3VIB5_9PSEU</name>
<keyword evidence="4" id="KW-0808">Transferase</keyword>
<organism evidence="11 12">
    <name type="scientific">Pseudonocardia benzenivorans</name>
    <dbReference type="NCBI Taxonomy" id="228005"/>
    <lineage>
        <taxon>Bacteria</taxon>
        <taxon>Bacillati</taxon>
        <taxon>Actinomycetota</taxon>
        <taxon>Actinomycetes</taxon>
        <taxon>Pseudonocardiales</taxon>
        <taxon>Pseudonocardiaceae</taxon>
        <taxon>Pseudonocardia</taxon>
    </lineage>
</organism>
<evidence type="ECO:0000256" key="5">
    <source>
        <dbReference type="ARBA" id="ARBA00022741"/>
    </source>
</evidence>
<feature type="region of interest" description="Disordered" evidence="9">
    <location>
        <begin position="1"/>
        <end position="41"/>
    </location>
</feature>
<keyword evidence="3" id="KW-0597">Phosphoprotein</keyword>
<sequence length="229" mass="23911">MIAEPAHRTDGAPQAGAEVGARSEGARPGSPTVRLLPPGPDDRLRFRRARWQSRQRLERQLHDGASLRISALALKLGVVRHHIASAAPDLDGSIDDLQDQLHAVLQELREIAGRIYPTLLDEAGLGPALRGAGDRCEATVRVQAPDRRFDPAAEGAAYFAVADLLGALGPDSDVAIVVGDDGGALVVTVEGVPVEYAGRMLDEVAGLDGTIDVTGGTGVGTITARIPCA</sequence>
<evidence type="ECO:0000256" key="1">
    <source>
        <dbReference type="ARBA" id="ARBA00000085"/>
    </source>
</evidence>
<evidence type="ECO:0000256" key="3">
    <source>
        <dbReference type="ARBA" id="ARBA00022553"/>
    </source>
</evidence>
<evidence type="ECO:0000256" key="9">
    <source>
        <dbReference type="SAM" id="MobiDB-lite"/>
    </source>
</evidence>
<dbReference type="EMBL" id="JBHTMB010000128">
    <property type="protein sequence ID" value="MFD1234435.1"/>
    <property type="molecule type" value="Genomic_DNA"/>
</dbReference>
<reference evidence="12" key="1">
    <citation type="journal article" date="2019" name="Int. J. Syst. Evol. Microbiol.">
        <title>The Global Catalogue of Microorganisms (GCM) 10K type strain sequencing project: providing services to taxonomists for standard genome sequencing and annotation.</title>
        <authorList>
            <consortium name="The Broad Institute Genomics Platform"/>
            <consortium name="The Broad Institute Genome Sequencing Center for Infectious Disease"/>
            <person name="Wu L."/>
            <person name="Ma J."/>
        </authorList>
    </citation>
    <scope>NUCLEOTIDE SEQUENCE [LARGE SCALE GENOMIC DNA]</scope>
    <source>
        <strain evidence="12">CCUG 49018</strain>
    </source>
</reference>
<evidence type="ECO:0000313" key="11">
    <source>
        <dbReference type="EMBL" id="MFD1234435.1"/>
    </source>
</evidence>
<dbReference type="EC" id="2.7.13.3" evidence="2"/>
<evidence type="ECO:0000256" key="2">
    <source>
        <dbReference type="ARBA" id="ARBA00012438"/>
    </source>
</evidence>
<evidence type="ECO:0000256" key="4">
    <source>
        <dbReference type="ARBA" id="ARBA00022679"/>
    </source>
</evidence>
<feature type="domain" description="Signal transduction histidine kinase subgroup 3 dimerisation and phosphoacceptor" evidence="10">
    <location>
        <begin position="54"/>
        <end position="118"/>
    </location>
</feature>
<protein>
    <recommendedName>
        <fullName evidence="2">histidine kinase</fullName>
        <ecNumber evidence="2">2.7.13.3</ecNumber>
    </recommendedName>
</protein>
<comment type="caution">
    <text evidence="11">The sequence shown here is derived from an EMBL/GenBank/DDBJ whole genome shotgun (WGS) entry which is preliminary data.</text>
</comment>
<dbReference type="InterPro" id="IPR011712">
    <property type="entry name" value="Sig_transdc_His_kin_sub3_dim/P"/>
</dbReference>
<dbReference type="InterPro" id="IPR050482">
    <property type="entry name" value="Sensor_HK_TwoCompSys"/>
</dbReference>
<dbReference type="Proteomes" id="UP001597182">
    <property type="component" value="Unassembled WGS sequence"/>
</dbReference>
<evidence type="ECO:0000256" key="6">
    <source>
        <dbReference type="ARBA" id="ARBA00022777"/>
    </source>
</evidence>
<evidence type="ECO:0000256" key="7">
    <source>
        <dbReference type="ARBA" id="ARBA00022840"/>
    </source>
</evidence>